<dbReference type="HOGENOM" id="CLU_020336_50_1_11"/>
<dbReference type="InterPro" id="IPR050266">
    <property type="entry name" value="AB_hydrolase_sf"/>
</dbReference>
<dbReference type="AlphaFoldDB" id="D3Q9C6"/>
<evidence type="ECO:0000313" key="3">
    <source>
        <dbReference type="Proteomes" id="UP000000844"/>
    </source>
</evidence>
<dbReference type="Pfam" id="PF00561">
    <property type="entry name" value="Abhydrolase_1"/>
    <property type="match status" value="1"/>
</dbReference>
<gene>
    <name evidence="2" type="ordered locus">Snas_2933</name>
</gene>
<dbReference type="EMBL" id="CP001778">
    <property type="protein sequence ID" value="ADD42608.1"/>
    <property type="molecule type" value="Genomic_DNA"/>
</dbReference>
<dbReference type="eggNOG" id="COG2267">
    <property type="taxonomic scope" value="Bacteria"/>
</dbReference>
<accession>D3Q9C6</accession>
<protein>
    <submittedName>
        <fullName evidence="2">Alpha/beta hydrolase fold protein</fullName>
    </submittedName>
</protein>
<dbReference type="GO" id="GO:0047372">
    <property type="term" value="F:monoacylglycerol lipase activity"/>
    <property type="evidence" value="ECO:0007669"/>
    <property type="project" value="TreeGrafter"/>
</dbReference>
<dbReference type="SUPFAM" id="SSF53474">
    <property type="entry name" value="alpha/beta-Hydrolases"/>
    <property type="match status" value="1"/>
</dbReference>
<keyword evidence="2" id="KW-0378">Hydrolase</keyword>
<evidence type="ECO:0000313" key="2">
    <source>
        <dbReference type="EMBL" id="ADD42608.1"/>
    </source>
</evidence>
<organism evidence="2 3">
    <name type="scientific">Stackebrandtia nassauensis (strain DSM 44728 / CIP 108903 / NRRL B-16338 / NBRC 102104 / LLR-40K-21)</name>
    <dbReference type="NCBI Taxonomy" id="446470"/>
    <lineage>
        <taxon>Bacteria</taxon>
        <taxon>Bacillati</taxon>
        <taxon>Actinomycetota</taxon>
        <taxon>Actinomycetes</taxon>
        <taxon>Glycomycetales</taxon>
        <taxon>Glycomycetaceae</taxon>
        <taxon>Stackebrandtia</taxon>
    </lineage>
</organism>
<dbReference type="PANTHER" id="PTHR43798">
    <property type="entry name" value="MONOACYLGLYCEROL LIPASE"/>
    <property type="match status" value="1"/>
</dbReference>
<dbReference type="Gene3D" id="3.40.50.1820">
    <property type="entry name" value="alpha/beta hydrolase"/>
    <property type="match status" value="1"/>
</dbReference>
<dbReference type="GO" id="GO:0046464">
    <property type="term" value="P:acylglycerol catabolic process"/>
    <property type="evidence" value="ECO:0007669"/>
    <property type="project" value="TreeGrafter"/>
</dbReference>
<sequence length="260" mass="28375">MIMNEVLIPVEGGHIWADDSGTDGPVVVLLHPGVGDSRIWEPILPRLTARYRVIRYDVRGYGRSPKPAAAFTYYGDFLSVVEHFGLDRVRLVGCSMGGGVASTFAVEQPQRVESLVLLCPGFPGFDWPEDDTDAEMEALIKAADVNGLALLGMRLWARSEEDLPAWRQLQSAAAGWLAEAEFLGEEPPVFDRLGEVSAPTVLMVGDLDLSALIDSNVQASERIPGCRLVWMPGVDHLPPLREPGWVADTIVKHFEGTQGS</sequence>
<proteinExistence type="predicted"/>
<keyword evidence="3" id="KW-1185">Reference proteome</keyword>
<feature type="domain" description="AB hydrolase-1" evidence="1">
    <location>
        <begin position="25"/>
        <end position="128"/>
    </location>
</feature>
<dbReference type="PANTHER" id="PTHR43798:SF5">
    <property type="entry name" value="MONOACYLGLYCEROL LIPASE ABHD6"/>
    <property type="match status" value="1"/>
</dbReference>
<dbReference type="Proteomes" id="UP000000844">
    <property type="component" value="Chromosome"/>
</dbReference>
<dbReference type="OrthoDB" id="495620at2"/>
<dbReference type="PRINTS" id="PR00111">
    <property type="entry name" value="ABHYDROLASE"/>
</dbReference>
<dbReference type="InterPro" id="IPR000073">
    <property type="entry name" value="AB_hydrolase_1"/>
</dbReference>
<dbReference type="GO" id="GO:0016020">
    <property type="term" value="C:membrane"/>
    <property type="evidence" value="ECO:0007669"/>
    <property type="project" value="TreeGrafter"/>
</dbReference>
<evidence type="ECO:0000259" key="1">
    <source>
        <dbReference type="Pfam" id="PF00561"/>
    </source>
</evidence>
<dbReference type="STRING" id="446470.Snas_2933"/>
<dbReference type="InterPro" id="IPR029058">
    <property type="entry name" value="AB_hydrolase_fold"/>
</dbReference>
<reference evidence="2 3" key="1">
    <citation type="journal article" date="2009" name="Stand. Genomic Sci.">
        <title>Complete genome sequence of Stackebrandtia nassauensis type strain (LLR-40K-21).</title>
        <authorList>
            <person name="Munk C."/>
            <person name="Lapidus A."/>
            <person name="Copeland A."/>
            <person name="Jando M."/>
            <person name="Mayilraj S."/>
            <person name="Glavina Del Rio T."/>
            <person name="Nolan M."/>
            <person name="Chen F."/>
            <person name="Lucas S."/>
            <person name="Tice H."/>
            <person name="Cheng J.F."/>
            <person name="Han C."/>
            <person name="Detter J.C."/>
            <person name="Bruce D."/>
            <person name="Goodwin L."/>
            <person name="Chain P."/>
            <person name="Pitluck S."/>
            <person name="Goker M."/>
            <person name="Ovchinikova G."/>
            <person name="Pati A."/>
            <person name="Ivanova N."/>
            <person name="Mavromatis K."/>
            <person name="Chen A."/>
            <person name="Palaniappan K."/>
            <person name="Land M."/>
            <person name="Hauser L."/>
            <person name="Chang Y.J."/>
            <person name="Jeffries C.D."/>
            <person name="Bristow J."/>
            <person name="Eisen J.A."/>
            <person name="Markowitz V."/>
            <person name="Hugenholtz P."/>
            <person name="Kyrpides N.C."/>
            <person name="Klenk H.P."/>
        </authorList>
    </citation>
    <scope>NUCLEOTIDE SEQUENCE [LARGE SCALE GENOMIC DNA]</scope>
    <source>
        <strain evidence="3">DSM 44728 / CIP 108903 / NRRL B-16338 / NBRC 102104 / LLR-40K-21</strain>
    </source>
</reference>
<name>D3Q9C6_STANL</name>
<dbReference type="KEGG" id="sna:Snas_2933"/>